<keyword evidence="10" id="KW-1185">Reference proteome</keyword>
<dbReference type="PANTHER" id="PTHR13094">
    <property type="entry name" value="NADH-UBIQUINONE OXIDOREDUCTASE PDSW SUBUNIT"/>
    <property type="match status" value="1"/>
</dbReference>
<keyword evidence="2" id="KW-0813">Transport</keyword>
<keyword evidence="6" id="KW-0496">Mitochondrion</keyword>
<keyword evidence="3" id="KW-0679">Respiratory chain</keyword>
<proteinExistence type="predicted"/>
<evidence type="ECO:0008006" key="11">
    <source>
        <dbReference type="Google" id="ProtNLM"/>
    </source>
</evidence>
<dbReference type="InParanoid" id="A0A165BAP0"/>
<keyword evidence="4" id="KW-0999">Mitochondrion inner membrane</keyword>
<evidence type="ECO:0000256" key="8">
    <source>
        <dbReference type="SAM" id="MobiDB-lite"/>
    </source>
</evidence>
<feature type="region of interest" description="Disordered" evidence="8">
    <location>
        <begin position="95"/>
        <end position="117"/>
    </location>
</feature>
<dbReference type="InterPro" id="IPR039993">
    <property type="entry name" value="NDUFB10"/>
</dbReference>
<dbReference type="STRING" id="1314781.A0A165BAP0"/>
<evidence type="ECO:0000256" key="4">
    <source>
        <dbReference type="ARBA" id="ARBA00022792"/>
    </source>
</evidence>
<evidence type="ECO:0000256" key="5">
    <source>
        <dbReference type="ARBA" id="ARBA00022982"/>
    </source>
</evidence>
<dbReference type="Proteomes" id="UP000077266">
    <property type="component" value="Unassembled WGS sequence"/>
</dbReference>
<evidence type="ECO:0000256" key="7">
    <source>
        <dbReference type="ARBA" id="ARBA00023136"/>
    </source>
</evidence>
<name>A0A165BAP0_EXIGL</name>
<organism evidence="9 10">
    <name type="scientific">Exidia glandulosa HHB12029</name>
    <dbReference type="NCBI Taxonomy" id="1314781"/>
    <lineage>
        <taxon>Eukaryota</taxon>
        <taxon>Fungi</taxon>
        <taxon>Dikarya</taxon>
        <taxon>Basidiomycota</taxon>
        <taxon>Agaricomycotina</taxon>
        <taxon>Agaricomycetes</taxon>
        <taxon>Auriculariales</taxon>
        <taxon>Exidiaceae</taxon>
        <taxon>Exidia</taxon>
    </lineage>
</organism>
<protein>
    <recommendedName>
        <fullName evidence="11">NADH-ubiquinone oxidoreductase 12 kDa subunit</fullName>
    </recommendedName>
</protein>
<evidence type="ECO:0000313" key="10">
    <source>
        <dbReference type="Proteomes" id="UP000077266"/>
    </source>
</evidence>
<keyword evidence="5" id="KW-0249">Electron transport</keyword>
<feature type="compositionally biased region" description="Polar residues" evidence="8">
    <location>
        <begin position="98"/>
        <end position="114"/>
    </location>
</feature>
<reference evidence="9 10" key="1">
    <citation type="journal article" date="2016" name="Mol. Biol. Evol.">
        <title>Comparative Genomics of Early-Diverging Mushroom-Forming Fungi Provides Insights into the Origins of Lignocellulose Decay Capabilities.</title>
        <authorList>
            <person name="Nagy L.G."/>
            <person name="Riley R."/>
            <person name="Tritt A."/>
            <person name="Adam C."/>
            <person name="Daum C."/>
            <person name="Floudas D."/>
            <person name="Sun H."/>
            <person name="Yadav J.S."/>
            <person name="Pangilinan J."/>
            <person name="Larsson K.H."/>
            <person name="Matsuura K."/>
            <person name="Barry K."/>
            <person name="Labutti K."/>
            <person name="Kuo R."/>
            <person name="Ohm R.A."/>
            <person name="Bhattacharya S.S."/>
            <person name="Shirouzu T."/>
            <person name="Yoshinaga Y."/>
            <person name="Martin F.M."/>
            <person name="Grigoriev I.V."/>
            <person name="Hibbett D.S."/>
        </authorList>
    </citation>
    <scope>NUCLEOTIDE SEQUENCE [LARGE SCALE GENOMIC DNA]</scope>
    <source>
        <strain evidence="9 10">HHB12029</strain>
    </source>
</reference>
<evidence type="ECO:0000256" key="2">
    <source>
        <dbReference type="ARBA" id="ARBA00022448"/>
    </source>
</evidence>
<sequence length="177" mass="19851">MSVPKPEDLKVMLEARDNHVREQWIKAMEVRLVREELDKCQRGEGVNAHVHCKELADRYLTMLADAKVNDISSILVIPRSGLRRQDLRMVGCRPEHQYSASTASDAPNTTSPFDSQAFLPPETALAPCAPRPHLAILLGPTQIQPRMTPAVHRHLLRPRYPALQSSSPRSAIHDRAS</sequence>
<dbReference type="GO" id="GO:0005743">
    <property type="term" value="C:mitochondrial inner membrane"/>
    <property type="evidence" value="ECO:0007669"/>
    <property type="project" value="UniProtKB-SubCell"/>
</dbReference>
<keyword evidence="7" id="KW-0472">Membrane</keyword>
<dbReference type="PANTHER" id="PTHR13094:SF1">
    <property type="entry name" value="NADH DEHYDROGENASE [UBIQUINONE] 1 BETA SUBCOMPLEX SUBUNIT 10"/>
    <property type="match status" value="1"/>
</dbReference>
<dbReference type="OrthoDB" id="10252718at2759"/>
<gene>
    <name evidence="9" type="ORF">EXIGLDRAFT_781286</name>
</gene>
<evidence type="ECO:0000256" key="3">
    <source>
        <dbReference type="ARBA" id="ARBA00022660"/>
    </source>
</evidence>
<accession>A0A165BAP0</accession>
<evidence type="ECO:0000313" key="9">
    <source>
        <dbReference type="EMBL" id="KZV80202.1"/>
    </source>
</evidence>
<evidence type="ECO:0000256" key="6">
    <source>
        <dbReference type="ARBA" id="ARBA00023128"/>
    </source>
</evidence>
<dbReference type="EMBL" id="KV426510">
    <property type="protein sequence ID" value="KZV80202.1"/>
    <property type="molecule type" value="Genomic_DNA"/>
</dbReference>
<evidence type="ECO:0000256" key="1">
    <source>
        <dbReference type="ARBA" id="ARBA00004443"/>
    </source>
</evidence>
<dbReference type="AlphaFoldDB" id="A0A165BAP0"/>
<comment type="subcellular location">
    <subcellularLocation>
        <location evidence="1">Mitochondrion inner membrane</location>
        <topology evidence="1">Peripheral membrane protein</topology>
        <orientation evidence="1">Matrix side</orientation>
    </subcellularLocation>
</comment>